<dbReference type="AlphaFoldDB" id="A0A437UM51"/>
<sequence length="199" mass="22637">MLSLSATFEKSNGRKHTWRMKHANPNKTAKEIKTSLEKLTTLDIFEKDGVNFFEKVITAKFIETIETPIFDKKTDAQLESPKTTPVNEQRPIDTIQDPKDLIVQQELINPGMLELLFELPKGIEPQAISESEAASLIMAMVPKGGTVEDFSVIEETHPVRFRLLVKLEEEPDSLSATAVPTRGKKKRGRLIERLRKRRE</sequence>
<organism evidence="2 3">
    <name type="scientific">Enterococcus avium</name>
    <name type="common">Streptococcus avium</name>
    <dbReference type="NCBI Taxonomy" id="33945"/>
    <lineage>
        <taxon>Bacteria</taxon>
        <taxon>Bacillati</taxon>
        <taxon>Bacillota</taxon>
        <taxon>Bacilli</taxon>
        <taxon>Lactobacillales</taxon>
        <taxon>Enterococcaceae</taxon>
        <taxon>Enterococcus</taxon>
    </lineage>
</organism>
<reference evidence="2 3" key="1">
    <citation type="submission" date="2018-12" db="EMBL/GenBank/DDBJ databases">
        <title>A novel vanA-carrying plasmid in a clinical isolate of Enterococcus avium.</title>
        <authorList>
            <person name="Bernasconi O.J."/>
            <person name="Luzzaro F."/>
            <person name="Endimiani A."/>
        </authorList>
    </citation>
    <scope>NUCLEOTIDE SEQUENCE [LARGE SCALE GENOMIC DNA]</scope>
    <source>
        <strain evidence="2 3">LC0559/18</strain>
    </source>
</reference>
<accession>A0A437UM51</accession>
<dbReference type="InterPro" id="IPR021321">
    <property type="entry name" value="DUF2922"/>
</dbReference>
<dbReference type="Pfam" id="PF11148">
    <property type="entry name" value="DUF2922"/>
    <property type="match status" value="1"/>
</dbReference>
<protein>
    <submittedName>
        <fullName evidence="2">DUF2922 domain-containing protein</fullName>
    </submittedName>
</protein>
<dbReference type="Proteomes" id="UP000288388">
    <property type="component" value="Unassembled WGS sequence"/>
</dbReference>
<name>A0A437UM51_ENTAV</name>
<comment type="caution">
    <text evidence="2">The sequence shown here is derived from an EMBL/GenBank/DDBJ whole genome shotgun (WGS) entry which is preliminary data.</text>
</comment>
<dbReference type="EMBL" id="RYZS01000001">
    <property type="protein sequence ID" value="RVU94681.1"/>
    <property type="molecule type" value="Genomic_DNA"/>
</dbReference>
<evidence type="ECO:0000313" key="2">
    <source>
        <dbReference type="EMBL" id="RVU94681.1"/>
    </source>
</evidence>
<feature type="compositionally biased region" description="Basic residues" evidence="1">
    <location>
        <begin position="182"/>
        <end position="199"/>
    </location>
</feature>
<dbReference type="RefSeq" id="WP_127978699.1">
    <property type="nucleotide sequence ID" value="NZ_JBPFKW010000256.1"/>
</dbReference>
<proteinExistence type="predicted"/>
<evidence type="ECO:0000256" key="1">
    <source>
        <dbReference type="SAM" id="MobiDB-lite"/>
    </source>
</evidence>
<evidence type="ECO:0000313" key="3">
    <source>
        <dbReference type="Proteomes" id="UP000288388"/>
    </source>
</evidence>
<feature type="region of interest" description="Disordered" evidence="1">
    <location>
        <begin position="172"/>
        <end position="199"/>
    </location>
</feature>
<gene>
    <name evidence="2" type="ORF">EK398_07360</name>
</gene>